<evidence type="ECO:0000256" key="6">
    <source>
        <dbReference type="ARBA" id="ARBA00022822"/>
    </source>
</evidence>
<dbReference type="GO" id="GO:0016853">
    <property type="term" value="F:isomerase activity"/>
    <property type="evidence" value="ECO:0007669"/>
    <property type="project" value="UniProtKB-KW"/>
</dbReference>
<keyword evidence="8 9" id="KW-0413">Isomerase</keyword>
<feature type="domain" description="N-(5'phosphoribosyl) anthranilate isomerase (PRAI)" evidence="10">
    <location>
        <begin position="5"/>
        <end position="195"/>
    </location>
</feature>
<evidence type="ECO:0000256" key="7">
    <source>
        <dbReference type="ARBA" id="ARBA00023141"/>
    </source>
</evidence>
<evidence type="ECO:0000256" key="1">
    <source>
        <dbReference type="ARBA" id="ARBA00001164"/>
    </source>
</evidence>
<evidence type="ECO:0000256" key="9">
    <source>
        <dbReference type="HAMAP-Rule" id="MF_00135"/>
    </source>
</evidence>
<dbReference type="EC" id="5.3.1.24" evidence="3 9"/>
<dbReference type="InterPro" id="IPR001240">
    <property type="entry name" value="PRAI_dom"/>
</dbReference>
<sequence length="199" mass="22052">MKPFIKICGIKSVDEAISVALLDVDYLGVIFTKSKRRVSPQIGSDISDVAHKYGKKCVGVFAQQSECEVLDICEAVGLDVVQIYNDVSENLMANLHQMGIELWRVYSVSDVLPDVSGGRFDMIMFDCKGEKVGGNGVKFDWEILKDIKFNFALAGGIGADNVLEAIKFKPYVIDVNSKVENENGIKVPEKIENIIRMIK</sequence>
<dbReference type="Proteomes" id="UP000682951">
    <property type="component" value="Unassembled WGS sequence"/>
</dbReference>
<dbReference type="EMBL" id="JAGSSW010000002">
    <property type="protein sequence ID" value="MBR8463560.1"/>
    <property type="molecule type" value="Genomic_DNA"/>
</dbReference>
<dbReference type="CDD" id="cd00405">
    <property type="entry name" value="PRAI"/>
    <property type="match status" value="1"/>
</dbReference>
<dbReference type="Pfam" id="PF00697">
    <property type="entry name" value="PRAI"/>
    <property type="match status" value="1"/>
</dbReference>
<evidence type="ECO:0000313" key="12">
    <source>
        <dbReference type="Proteomes" id="UP000682951"/>
    </source>
</evidence>
<keyword evidence="6 9" id="KW-0822">Tryptophan biosynthesis</keyword>
<dbReference type="PANTHER" id="PTHR42894">
    <property type="entry name" value="N-(5'-PHOSPHORIBOSYL)ANTHRANILATE ISOMERASE"/>
    <property type="match status" value="1"/>
</dbReference>
<evidence type="ECO:0000256" key="2">
    <source>
        <dbReference type="ARBA" id="ARBA00004664"/>
    </source>
</evidence>
<keyword evidence="12" id="KW-1185">Reference proteome</keyword>
<evidence type="ECO:0000256" key="8">
    <source>
        <dbReference type="ARBA" id="ARBA00023235"/>
    </source>
</evidence>
<comment type="similarity">
    <text evidence="9">Belongs to the TrpF family.</text>
</comment>
<evidence type="ECO:0000256" key="5">
    <source>
        <dbReference type="ARBA" id="ARBA00022605"/>
    </source>
</evidence>
<evidence type="ECO:0000313" key="11">
    <source>
        <dbReference type="EMBL" id="MBR8463560.1"/>
    </source>
</evidence>
<dbReference type="PANTHER" id="PTHR42894:SF1">
    <property type="entry name" value="N-(5'-PHOSPHORIBOSYL)ANTHRANILATE ISOMERASE"/>
    <property type="match status" value="1"/>
</dbReference>
<evidence type="ECO:0000256" key="4">
    <source>
        <dbReference type="ARBA" id="ARBA00022272"/>
    </source>
</evidence>
<keyword evidence="5 9" id="KW-0028">Amino-acid biosynthesis</keyword>
<name>A0ABS5HH48_9BACT</name>
<accession>A0ABS5HH48</accession>
<dbReference type="HAMAP" id="MF_00135">
    <property type="entry name" value="PRAI"/>
    <property type="match status" value="1"/>
</dbReference>
<comment type="caution">
    <text evidence="11">The sequence shown here is derived from an EMBL/GenBank/DDBJ whole genome shotgun (WGS) entry which is preliminary data.</text>
</comment>
<dbReference type="RefSeq" id="WP_212141685.1">
    <property type="nucleotide sequence ID" value="NZ_JAGSSW010000002.1"/>
</dbReference>
<dbReference type="Gene3D" id="3.20.20.70">
    <property type="entry name" value="Aldolase class I"/>
    <property type="match status" value="1"/>
</dbReference>
<comment type="catalytic activity">
    <reaction evidence="1 9">
        <text>N-(5-phospho-beta-D-ribosyl)anthranilate = 1-(2-carboxyphenylamino)-1-deoxy-D-ribulose 5-phosphate</text>
        <dbReference type="Rhea" id="RHEA:21540"/>
        <dbReference type="ChEBI" id="CHEBI:18277"/>
        <dbReference type="ChEBI" id="CHEBI:58613"/>
        <dbReference type="EC" id="5.3.1.24"/>
    </reaction>
</comment>
<evidence type="ECO:0000259" key="10">
    <source>
        <dbReference type="Pfam" id="PF00697"/>
    </source>
</evidence>
<proteinExistence type="inferred from homology"/>
<comment type="pathway">
    <text evidence="2 9">Amino-acid biosynthesis; L-tryptophan biosynthesis; L-tryptophan from chorismate: step 3/5.</text>
</comment>
<dbReference type="InterPro" id="IPR013785">
    <property type="entry name" value="Aldolase_TIM"/>
</dbReference>
<gene>
    <name evidence="9" type="primary">trpF</name>
    <name evidence="11" type="ORF">KDD93_03110</name>
</gene>
<reference evidence="11 12" key="1">
    <citation type="submission" date="2021-04" db="EMBL/GenBank/DDBJ databases">
        <title>Molecular and phenotypic characterization and identification of bacterial isolates recovered from the Anatolian ground squirrels (Spermophilus xanthoprymnus) and which have the potential to form a new species in the Campylobacter genus.</title>
        <authorList>
            <person name="Aydin F."/>
            <person name="Abay S."/>
            <person name="Kayman T."/>
            <person name="Karakaya E."/>
            <person name="Mustak H.K."/>
            <person name="Mustak I.B."/>
            <person name="Bilgin N."/>
            <person name="Duzler A."/>
            <person name="Sahin O."/>
            <person name="Guran O."/>
            <person name="Saticioglu I.B."/>
        </authorList>
    </citation>
    <scope>NUCLEOTIDE SEQUENCE [LARGE SCALE GENOMIC DNA]</scope>
    <source>
        <strain evidence="12">faydin-G24</strain>
    </source>
</reference>
<organism evidence="11 12">
    <name type="scientific">Campylobacter anatolicus</name>
    <dbReference type="NCBI Taxonomy" id="2829105"/>
    <lineage>
        <taxon>Bacteria</taxon>
        <taxon>Pseudomonadati</taxon>
        <taxon>Campylobacterota</taxon>
        <taxon>Epsilonproteobacteria</taxon>
        <taxon>Campylobacterales</taxon>
        <taxon>Campylobacteraceae</taxon>
        <taxon>Campylobacter</taxon>
    </lineage>
</organism>
<keyword evidence="7 9" id="KW-0057">Aromatic amino acid biosynthesis</keyword>
<dbReference type="InterPro" id="IPR011060">
    <property type="entry name" value="RibuloseP-bd_barrel"/>
</dbReference>
<dbReference type="SUPFAM" id="SSF51366">
    <property type="entry name" value="Ribulose-phoshate binding barrel"/>
    <property type="match status" value="1"/>
</dbReference>
<protein>
    <recommendedName>
        <fullName evidence="4 9">N-(5'-phosphoribosyl)anthranilate isomerase</fullName>
        <shortName evidence="9">PRAI</shortName>
        <ecNumber evidence="3 9">5.3.1.24</ecNumber>
    </recommendedName>
</protein>
<evidence type="ECO:0000256" key="3">
    <source>
        <dbReference type="ARBA" id="ARBA00012572"/>
    </source>
</evidence>
<dbReference type="InterPro" id="IPR044643">
    <property type="entry name" value="TrpF_fam"/>
</dbReference>